<dbReference type="EMBL" id="BSYO01000015">
    <property type="protein sequence ID" value="GMH15865.1"/>
    <property type="molecule type" value="Genomic_DNA"/>
</dbReference>
<sequence>MVRVGVGGGEAFLHVKSLPSSEPTVGKLNCIATSVKEYLRNDDDVLVFHLALCCLIYSPLSILGKEIDLLKSASWDMVNDAIRKEEKVRQGTRGRRPASDTTRGILSLFPSKRGASVACVSRVSLPPLSLPIYAIFTHILLNLKLL</sequence>
<gene>
    <name evidence="1" type="ORF">Nepgr_017706</name>
</gene>
<keyword evidence="2" id="KW-1185">Reference proteome</keyword>
<name>A0AAD3SRY3_NEPGR</name>
<protein>
    <submittedName>
        <fullName evidence="1">Uncharacterized protein</fullName>
    </submittedName>
</protein>
<organism evidence="1 2">
    <name type="scientific">Nepenthes gracilis</name>
    <name type="common">Slender pitcher plant</name>
    <dbReference type="NCBI Taxonomy" id="150966"/>
    <lineage>
        <taxon>Eukaryota</taxon>
        <taxon>Viridiplantae</taxon>
        <taxon>Streptophyta</taxon>
        <taxon>Embryophyta</taxon>
        <taxon>Tracheophyta</taxon>
        <taxon>Spermatophyta</taxon>
        <taxon>Magnoliopsida</taxon>
        <taxon>eudicotyledons</taxon>
        <taxon>Gunneridae</taxon>
        <taxon>Pentapetalae</taxon>
        <taxon>Caryophyllales</taxon>
        <taxon>Nepenthaceae</taxon>
        <taxon>Nepenthes</taxon>
    </lineage>
</organism>
<evidence type="ECO:0000313" key="1">
    <source>
        <dbReference type="EMBL" id="GMH15865.1"/>
    </source>
</evidence>
<evidence type="ECO:0000313" key="2">
    <source>
        <dbReference type="Proteomes" id="UP001279734"/>
    </source>
</evidence>
<dbReference type="AlphaFoldDB" id="A0AAD3SRY3"/>
<proteinExistence type="predicted"/>
<accession>A0AAD3SRY3</accession>
<dbReference type="Proteomes" id="UP001279734">
    <property type="component" value="Unassembled WGS sequence"/>
</dbReference>
<reference evidence="1" key="1">
    <citation type="submission" date="2023-05" db="EMBL/GenBank/DDBJ databases">
        <title>Nepenthes gracilis genome sequencing.</title>
        <authorList>
            <person name="Fukushima K."/>
        </authorList>
    </citation>
    <scope>NUCLEOTIDE SEQUENCE</scope>
    <source>
        <strain evidence="1">SING2019-196</strain>
    </source>
</reference>
<comment type="caution">
    <text evidence="1">The sequence shown here is derived from an EMBL/GenBank/DDBJ whole genome shotgun (WGS) entry which is preliminary data.</text>
</comment>